<dbReference type="GO" id="GO:0005524">
    <property type="term" value="F:ATP binding"/>
    <property type="evidence" value="ECO:0007669"/>
    <property type="project" value="InterPro"/>
</dbReference>
<dbReference type="InterPro" id="IPR013210">
    <property type="entry name" value="LRR_N_plant-typ"/>
</dbReference>
<dbReference type="InterPro" id="IPR001245">
    <property type="entry name" value="Ser-Thr/Tyr_kinase_cat_dom"/>
</dbReference>
<evidence type="ECO:0000256" key="6">
    <source>
        <dbReference type="ARBA" id="ARBA00023136"/>
    </source>
</evidence>
<feature type="compositionally biased region" description="Basic residues" evidence="8">
    <location>
        <begin position="211"/>
        <end position="220"/>
    </location>
</feature>
<accession>A0AAP0FZ43</accession>
<organism evidence="11 12">
    <name type="scientific">Platanthera zijinensis</name>
    <dbReference type="NCBI Taxonomy" id="2320716"/>
    <lineage>
        <taxon>Eukaryota</taxon>
        <taxon>Viridiplantae</taxon>
        <taxon>Streptophyta</taxon>
        <taxon>Embryophyta</taxon>
        <taxon>Tracheophyta</taxon>
        <taxon>Spermatophyta</taxon>
        <taxon>Magnoliopsida</taxon>
        <taxon>Liliopsida</taxon>
        <taxon>Asparagales</taxon>
        <taxon>Orchidaceae</taxon>
        <taxon>Orchidoideae</taxon>
        <taxon>Orchideae</taxon>
        <taxon>Orchidinae</taxon>
        <taxon>Platanthera</taxon>
    </lineage>
</organism>
<keyword evidence="12" id="KW-1185">Reference proteome</keyword>
<dbReference type="PROSITE" id="PS51257">
    <property type="entry name" value="PROKAR_LIPOPROTEIN"/>
    <property type="match status" value="1"/>
</dbReference>
<keyword evidence="3 9" id="KW-0732">Signal</keyword>
<dbReference type="SUPFAM" id="SSF56112">
    <property type="entry name" value="Protein kinase-like (PK-like)"/>
    <property type="match status" value="1"/>
</dbReference>
<keyword evidence="5" id="KW-1133">Transmembrane helix</keyword>
<dbReference type="AlphaFoldDB" id="A0AAP0FZ43"/>
<comment type="subcellular location">
    <subcellularLocation>
        <location evidence="7">Endomembrane system</location>
        <topology evidence="7">Single-pass type I membrane protein</topology>
    </subcellularLocation>
</comment>
<evidence type="ECO:0000256" key="9">
    <source>
        <dbReference type="SAM" id="SignalP"/>
    </source>
</evidence>
<feature type="compositionally biased region" description="Pro residues" evidence="8">
    <location>
        <begin position="227"/>
        <end position="243"/>
    </location>
</feature>
<keyword evidence="6" id="KW-0472">Membrane</keyword>
<dbReference type="PANTHER" id="PTHR46084:SF14">
    <property type="entry name" value="PROTEIN KINASE DOMAIN-CONTAINING PROTEIN"/>
    <property type="match status" value="1"/>
</dbReference>
<evidence type="ECO:0000313" key="12">
    <source>
        <dbReference type="Proteomes" id="UP001418222"/>
    </source>
</evidence>
<evidence type="ECO:0000256" key="8">
    <source>
        <dbReference type="SAM" id="MobiDB-lite"/>
    </source>
</evidence>
<sequence length="645" mass="71114">MKRIERWRRRFDLSILLLIAFSCQKPSVCDSLDSEGWALLRFRDGVKVDPYGALSNWGKRGADHCVWFGVECSDDGRAVSLNLRDLCLQGELTSEIARLIHLKSLILHNNSFSGYIPGALSNLLKLEVLDLGHNNLSGPFPHALLGIVSLKVVVLRNNSFIKDLSPELFDLNVISELQGDEETPASTKGYVVRNAENPSTRRLLQSSIEKPRKRPRHHNRNIASSPSPSPTSSPSSSPIPSPSSSPTSSPPSKSQSPLLSPSPISHLPVGKASEDSPHHSNSAPSPSPGTNQSYRPVYITLGAGVFALFSFSSMYFICCRASKVETEPFKTGLSGKLQKALVMGVQSLKRSELQAACEDFSNVIDTLSDCTLYKGTLSSGVEIAVTSSLIKTENDWSDQSESSFRNKISVLSRVNHKNFLNLIGYCEEKEHFARMMVYEYAPNGTLFEHLHIKEAEPLDWTARLRVAMGIAYCLDHLLRLDPPATLRALNSHTVYLTEDYAAKVTDLSFWNEEKVHSPSSRNADDAESQLSNPEIVYKFGIILLELISGRLPFSKDDGLLVLWASSHLTGKRPLNGIVDQTVESLTEEDISPLCKVVQSCVNPQPSERPKMADVAAVLRKITGISPDAATPKLSPLWWAELEIIS</sequence>
<dbReference type="GO" id="GO:0004672">
    <property type="term" value="F:protein kinase activity"/>
    <property type="evidence" value="ECO:0007669"/>
    <property type="project" value="InterPro"/>
</dbReference>
<dbReference type="Pfam" id="PF08263">
    <property type="entry name" value="LRRNT_2"/>
    <property type="match status" value="1"/>
</dbReference>
<evidence type="ECO:0000256" key="1">
    <source>
        <dbReference type="ARBA" id="ARBA00022614"/>
    </source>
</evidence>
<dbReference type="FunFam" id="3.80.10.10:FF:000129">
    <property type="entry name" value="Leucine-rich repeat receptor-like kinase"/>
    <property type="match status" value="1"/>
</dbReference>
<dbReference type="InterPro" id="IPR001611">
    <property type="entry name" value="Leu-rich_rpt"/>
</dbReference>
<dbReference type="InterPro" id="IPR000719">
    <property type="entry name" value="Prot_kinase_dom"/>
</dbReference>
<dbReference type="Gene3D" id="1.10.510.10">
    <property type="entry name" value="Transferase(Phosphotransferase) domain 1"/>
    <property type="match status" value="1"/>
</dbReference>
<dbReference type="Pfam" id="PF13855">
    <property type="entry name" value="LRR_8"/>
    <property type="match status" value="1"/>
</dbReference>
<evidence type="ECO:0000256" key="2">
    <source>
        <dbReference type="ARBA" id="ARBA00022692"/>
    </source>
</evidence>
<keyword evidence="2" id="KW-0812">Transmembrane</keyword>
<feature type="signal peptide" evidence="9">
    <location>
        <begin position="1"/>
        <end position="31"/>
    </location>
</feature>
<feature type="compositionally biased region" description="Polar residues" evidence="8">
    <location>
        <begin position="196"/>
        <end position="208"/>
    </location>
</feature>
<dbReference type="FunFam" id="3.30.200.20:FF:000489">
    <property type="entry name" value="Inactive receptor-like serine/threonine-protein kinase"/>
    <property type="match status" value="1"/>
</dbReference>
<feature type="domain" description="Protein kinase" evidence="10">
    <location>
        <begin position="295"/>
        <end position="621"/>
    </location>
</feature>
<dbReference type="EMBL" id="JBBWWQ010000016">
    <property type="protein sequence ID" value="KAK8926327.1"/>
    <property type="molecule type" value="Genomic_DNA"/>
</dbReference>
<proteinExistence type="predicted"/>
<keyword evidence="11" id="KW-0418">Kinase</keyword>
<evidence type="ECO:0000256" key="4">
    <source>
        <dbReference type="ARBA" id="ARBA00022737"/>
    </source>
</evidence>
<keyword evidence="1" id="KW-0433">Leucine-rich repeat</keyword>
<comment type="caution">
    <text evidence="11">The sequence shown here is derived from an EMBL/GenBank/DDBJ whole genome shotgun (WGS) entry which is preliminary data.</text>
</comment>
<evidence type="ECO:0000313" key="11">
    <source>
        <dbReference type="EMBL" id="KAK8926327.1"/>
    </source>
</evidence>
<dbReference type="InterPro" id="IPR032675">
    <property type="entry name" value="LRR_dom_sf"/>
</dbReference>
<dbReference type="Pfam" id="PF07714">
    <property type="entry name" value="PK_Tyr_Ser-Thr"/>
    <property type="match status" value="1"/>
</dbReference>
<dbReference type="Gene3D" id="3.80.10.10">
    <property type="entry name" value="Ribonuclease Inhibitor"/>
    <property type="match status" value="1"/>
</dbReference>
<name>A0AAP0FZ43_9ASPA</name>
<feature type="compositionally biased region" description="Low complexity" evidence="8">
    <location>
        <begin position="244"/>
        <end position="265"/>
    </location>
</feature>
<gene>
    <name evidence="11" type="primary">MRH1</name>
    <name evidence="11" type="ORF">KSP39_PZI018532</name>
</gene>
<dbReference type="PANTHER" id="PTHR46084">
    <property type="entry name" value="PROTEIN MALE DISCOVERER 2"/>
    <property type="match status" value="1"/>
</dbReference>
<feature type="region of interest" description="Disordered" evidence="8">
    <location>
        <begin position="182"/>
        <end position="291"/>
    </location>
</feature>
<dbReference type="SUPFAM" id="SSF52058">
    <property type="entry name" value="L domain-like"/>
    <property type="match status" value="1"/>
</dbReference>
<dbReference type="GO" id="GO:0012505">
    <property type="term" value="C:endomembrane system"/>
    <property type="evidence" value="ECO:0007669"/>
    <property type="project" value="UniProtKB-SubCell"/>
</dbReference>
<reference evidence="11 12" key="1">
    <citation type="journal article" date="2022" name="Nat. Plants">
        <title>Genomes of leafy and leafless Platanthera orchids illuminate the evolution of mycoheterotrophy.</title>
        <authorList>
            <person name="Li M.H."/>
            <person name="Liu K.W."/>
            <person name="Li Z."/>
            <person name="Lu H.C."/>
            <person name="Ye Q.L."/>
            <person name="Zhang D."/>
            <person name="Wang J.Y."/>
            <person name="Li Y.F."/>
            <person name="Zhong Z.M."/>
            <person name="Liu X."/>
            <person name="Yu X."/>
            <person name="Liu D.K."/>
            <person name="Tu X.D."/>
            <person name="Liu B."/>
            <person name="Hao Y."/>
            <person name="Liao X.Y."/>
            <person name="Jiang Y.T."/>
            <person name="Sun W.H."/>
            <person name="Chen J."/>
            <person name="Chen Y.Q."/>
            <person name="Ai Y."/>
            <person name="Zhai J.W."/>
            <person name="Wu S.S."/>
            <person name="Zhou Z."/>
            <person name="Hsiao Y.Y."/>
            <person name="Wu W.L."/>
            <person name="Chen Y.Y."/>
            <person name="Lin Y.F."/>
            <person name="Hsu J.L."/>
            <person name="Li C.Y."/>
            <person name="Wang Z.W."/>
            <person name="Zhao X."/>
            <person name="Zhong W.Y."/>
            <person name="Ma X.K."/>
            <person name="Ma L."/>
            <person name="Huang J."/>
            <person name="Chen G.Z."/>
            <person name="Huang M.Z."/>
            <person name="Huang L."/>
            <person name="Peng D.H."/>
            <person name="Luo Y.B."/>
            <person name="Zou S.Q."/>
            <person name="Chen S.P."/>
            <person name="Lan S."/>
            <person name="Tsai W.C."/>
            <person name="Van de Peer Y."/>
            <person name="Liu Z.J."/>
        </authorList>
    </citation>
    <scope>NUCLEOTIDE SEQUENCE [LARGE SCALE GENOMIC DNA]</scope>
    <source>
        <strain evidence="11">Lor287</strain>
    </source>
</reference>
<evidence type="ECO:0000256" key="7">
    <source>
        <dbReference type="ARBA" id="ARBA00046288"/>
    </source>
</evidence>
<feature type="chain" id="PRO_5042910325" evidence="9">
    <location>
        <begin position="32"/>
        <end position="645"/>
    </location>
</feature>
<evidence type="ECO:0000256" key="5">
    <source>
        <dbReference type="ARBA" id="ARBA00022989"/>
    </source>
</evidence>
<dbReference type="PROSITE" id="PS50011">
    <property type="entry name" value="PROTEIN_KINASE_DOM"/>
    <property type="match status" value="1"/>
</dbReference>
<evidence type="ECO:0000259" key="10">
    <source>
        <dbReference type="PROSITE" id="PS50011"/>
    </source>
</evidence>
<dbReference type="Proteomes" id="UP001418222">
    <property type="component" value="Unassembled WGS sequence"/>
</dbReference>
<keyword evidence="11" id="KW-0808">Transferase</keyword>
<dbReference type="InterPro" id="IPR011009">
    <property type="entry name" value="Kinase-like_dom_sf"/>
</dbReference>
<keyword evidence="11" id="KW-0675">Receptor</keyword>
<keyword evidence="4" id="KW-0677">Repeat</keyword>
<protein>
    <submittedName>
        <fullName evidence="11">LRR receptor-like serine/threonine-protein kinase MRH1</fullName>
    </submittedName>
</protein>
<dbReference type="Gene3D" id="3.30.200.20">
    <property type="entry name" value="Phosphorylase Kinase, domain 1"/>
    <property type="match status" value="1"/>
</dbReference>
<evidence type="ECO:0000256" key="3">
    <source>
        <dbReference type="ARBA" id="ARBA00022729"/>
    </source>
</evidence>